<dbReference type="InterPro" id="IPR006638">
    <property type="entry name" value="Elp3/MiaA/NifB-like_rSAM"/>
</dbReference>
<keyword evidence="4 9" id="KW-0949">S-adenosyl-L-methionine</keyword>
<dbReference type="InterPro" id="IPR007197">
    <property type="entry name" value="rSAM"/>
</dbReference>
<evidence type="ECO:0000256" key="3">
    <source>
        <dbReference type="ARBA" id="ARBA00022617"/>
    </source>
</evidence>
<evidence type="ECO:0000256" key="6">
    <source>
        <dbReference type="ARBA" id="ARBA00023004"/>
    </source>
</evidence>
<reference evidence="11 12" key="1">
    <citation type="submission" date="2017-03" db="EMBL/GenBank/DDBJ databases">
        <title>Genome sequence of Clostridium hungatei DSM 14427.</title>
        <authorList>
            <person name="Poehlein A."/>
            <person name="Daniel R."/>
        </authorList>
    </citation>
    <scope>NUCLEOTIDE SEQUENCE [LARGE SCALE GENOMIC DNA]</scope>
    <source>
        <strain evidence="11 12">DSM 14427</strain>
    </source>
</reference>
<dbReference type="SMART" id="SM00729">
    <property type="entry name" value="Elp3"/>
    <property type="match status" value="1"/>
</dbReference>
<dbReference type="GO" id="GO:0006779">
    <property type="term" value="P:porphyrin-containing compound biosynthetic process"/>
    <property type="evidence" value="ECO:0007669"/>
    <property type="project" value="InterPro"/>
</dbReference>
<proteinExistence type="inferred from homology"/>
<dbReference type="AlphaFoldDB" id="A0A1V4SJU9"/>
<dbReference type="InterPro" id="IPR004559">
    <property type="entry name" value="HemW-like"/>
</dbReference>
<evidence type="ECO:0000313" key="12">
    <source>
        <dbReference type="Proteomes" id="UP000191554"/>
    </source>
</evidence>
<evidence type="ECO:0000313" key="11">
    <source>
        <dbReference type="EMBL" id="OPX44158.1"/>
    </source>
</evidence>
<keyword evidence="6 9" id="KW-0408">Iron</keyword>
<dbReference type="SFLD" id="SFLDG01082">
    <property type="entry name" value="B12-binding_domain_containing"/>
    <property type="match status" value="1"/>
</dbReference>
<keyword evidence="8 9" id="KW-0143">Chaperone</keyword>
<organism evidence="11 12">
    <name type="scientific">Ruminiclostridium hungatei</name>
    <name type="common">Clostridium hungatei</name>
    <dbReference type="NCBI Taxonomy" id="48256"/>
    <lineage>
        <taxon>Bacteria</taxon>
        <taxon>Bacillati</taxon>
        <taxon>Bacillota</taxon>
        <taxon>Clostridia</taxon>
        <taxon>Eubacteriales</taxon>
        <taxon>Oscillospiraceae</taxon>
        <taxon>Ruminiclostridium</taxon>
    </lineage>
</organism>
<dbReference type="InterPro" id="IPR058240">
    <property type="entry name" value="rSAM_sf"/>
</dbReference>
<dbReference type="SFLD" id="SFLDS00029">
    <property type="entry name" value="Radical_SAM"/>
    <property type="match status" value="1"/>
</dbReference>
<dbReference type="Pfam" id="PF06969">
    <property type="entry name" value="HemN_C"/>
    <property type="match status" value="1"/>
</dbReference>
<dbReference type="OrthoDB" id="9808022at2"/>
<dbReference type="Gene3D" id="3.20.20.70">
    <property type="entry name" value="Aldolase class I"/>
    <property type="match status" value="1"/>
</dbReference>
<dbReference type="GO" id="GO:0005737">
    <property type="term" value="C:cytoplasm"/>
    <property type="evidence" value="ECO:0007669"/>
    <property type="project" value="UniProtKB-SubCell"/>
</dbReference>
<dbReference type="InterPro" id="IPR013785">
    <property type="entry name" value="Aldolase_TIM"/>
</dbReference>
<name>A0A1V4SJU9_RUMHU</name>
<evidence type="ECO:0000256" key="1">
    <source>
        <dbReference type="ARBA" id="ARBA00006100"/>
    </source>
</evidence>
<protein>
    <recommendedName>
        <fullName evidence="2 9">Heme chaperone HemW</fullName>
    </recommendedName>
</protein>
<dbReference type="SFLD" id="SFLDF00562">
    <property type="entry name" value="HemN-like__clustered_with_heat"/>
    <property type="match status" value="1"/>
</dbReference>
<evidence type="ECO:0000256" key="2">
    <source>
        <dbReference type="ARBA" id="ARBA00017228"/>
    </source>
</evidence>
<dbReference type="RefSeq" id="WP_080064389.1">
    <property type="nucleotide sequence ID" value="NZ_MZGX01000011.1"/>
</dbReference>
<evidence type="ECO:0000256" key="7">
    <source>
        <dbReference type="ARBA" id="ARBA00023014"/>
    </source>
</evidence>
<keyword evidence="7 9" id="KW-0411">Iron-sulfur</keyword>
<evidence type="ECO:0000256" key="9">
    <source>
        <dbReference type="RuleBase" id="RU364116"/>
    </source>
</evidence>
<dbReference type="PANTHER" id="PTHR13932">
    <property type="entry name" value="COPROPORPHYRINIGEN III OXIDASE"/>
    <property type="match status" value="1"/>
</dbReference>
<keyword evidence="5 9" id="KW-0479">Metal-binding</keyword>
<dbReference type="SUPFAM" id="SSF102114">
    <property type="entry name" value="Radical SAM enzymes"/>
    <property type="match status" value="1"/>
</dbReference>
<keyword evidence="9" id="KW-0004">4Fe-4S</keyword>
<dbReference type="GO" id="GO:0046872">
    <property type="term" value="F:metal ion binding"/>
    <property type="evidence" value="ECO:0007669"/>
    <property type="project" value="UniProtKB-UniRule"/>
</dbReference>
<dbReference type="GO" id="GO:0004109">
    <property type="term" value="F:coproporphyrinogen oxidase activity"/>
    <property type="evidence" value="ECO:0007669"/>
    <property type="project" value="InterPro"/>
</dbReference>
<keyword evidence="12" id="KW-1185">Reference proteome</keyword>
<evidence type="ECO:0000259" key="10">
    <source>
        <dbReference type="PROSITE" id="PS51918"/>
    </source>
</evidence>
<dbReference type="Proteomes" id="UP000191554">
    <property type="component" value="Unassembled WGS sequence"/>
</dbReference>
<comment type="similarity">
    <text evidence="1">Belongs to the anaerobic coproporphyrinogen-III oxidase family. HemW subfamily.</text>
</comment>
<comment type="function">
    <text evidence="9">Probably acts as a heme chaperone, transferring heme to an unknown acceptor. Binds one molecule of heme per monomer, possibly covalently. Binds 1 [4Fe-4S] cluster. The cluster is coordinated with 3 cysteines and an exchangeable S-adenosyl-L-methionine.</text>
</comment>
<dbReference type="GO" id="GO:0051539">
    <property type="term" value="F:4 iron, 4 sulfur cluster binding"/>
    <property type="evidence" value="ECO:0007669"/>
    <property type="project" value="UniProtKB-UniRule"/>
</dbReference>
<keyword evidence="3 9" id="KW-0349">Heme</keyword>
<gene>
    <name evidence="11" type="primary">hemN_2</name>
    <name evidence="11" type="ORF">CLHUN_19570</name>
</gene>
<comment type="caution">
    <text evidence="11">The sequence shown here is derived from an EMBL/GenBank/DDBJ whole genome shotgun (WGS) entry which is preliminary data.</text>
</comment>
<comment type="subcellular location">
    <subcellularLocation>
        <location evidence="9">Cytoplasm</location>
    </subcellularLocation>
</comment>
<feature type="domain" description="Radical SAM core" evidence="10">
    <location>
        <begin position="1"/>
        <end position="237"/>
    </location>
</feature>
<evidence type="ECO:0000256" key="8">
    <source>
        <dbReference type="ARBA" id="ARBA00023186"/>
    </source>
</evidence>
<dbReference type="NCBIfam" id="TIGR00539">
    <property type="entry name" value="hemN_rel"/>
    <property type="match status" value="1"/>
</dbReference>
<evidence type="ECO:0000256" key="4">
    <source>
        <dbReference type="ARBA" id="ARBA00022691"/>
    </source>
</evidence>
<dbReference type="STRING" id="48256.CLHUN_19570"/>
<dbReference type="SFLD" id="SFLDG01065">
    <property type="entry name" value="anaerobic_coproporphyrinogen-I"/>
    <property type="match status" value="1"/>
</dbReference>
<dbReference type="InterPro" id="IPR010723">
    <property type="entry name" value="HemN_C"/>
</dbReference>
<dbReference type="EMBL" id="MZGX01000011">
    <property type="protein sequence ID" value="OPX44158.1"/>
    <property type="molecule type" value="Genomic_DNA"/>
</dbReference>
<dbReference type="SFLD" id="SFLDF00288">
    <property type="entry name" value="HemN-like__clustered_with_nucl"/>
    <property type="match status" value="1"/>
</dbReference>
<sequence length="380" mass="43927">MSLMNKTGLYIHVPFCGSKCNYCDFNSYVGKLGLAEEYFACMQREIDLYRKEMVYNNIGTIFIGGGTPSCVEHRFIGEILDAVREKYNVSEQCEISIESNPGTITEEKLRAYRQYGINRLSIGLQAYQEKLLGFLGRQHSSEDFISSIKMAKNAGFDNINADVIFGIPGQTMEDWKETLNILAGLDVTHISAYDLKIEEGTKFGDMQEAGKLIEMEDEADREMYHYAIDYLRQQGFRHYELSNFAREGRECRHNLIYWNCLEYLGLGAGAHSFLQDIRFENQASIEGYTDYLMRGEKPVEERFVRDFCEKMSEYMFLGLRLIDGVNRDIFEDRFNQDMFKTYASKVEKLKNQQLIETDSHGIRLTSLGLDLANRVFVEFV</sequence>
<dbReference type="Pfam" id="PF04055">
    <property type="entry name" value="Radical_SAM"/>
    <property type="match status" value="1"/>
</dbReference>
<dbReference type="InterPro" id="IPR034505">
    <property type="entry name" value="Coproporphyrinogen-III_oxidase"/>
</dbReference>
<dbReference type="PROSITE" id="PS51918">
    <property type="entry name" value="RADICAL_SAM"/>
    <property type="match status" value="1"/>
</dbReference>
<keyword evidence="11" id="KW-0560">Oxidoreductase</keyword>
<dbReference type="CDD" id="cd01335">
    <property type="entry name" value="Radical_SAM"/>
    <property type="match status" value="1"/>
</dbReference>
<dbReference type="PANTHER" id="PTHR13932:SF5">
    <property type="entry name" value="RADICAL S-ADENOSYL METHIONINE DOMAIN-CONTAINING PROTEIN 1, MITOCHONDRIAL"/>
    <property type="match status" value="1"/>
</dbReference>
<keyword evidence="9" id="KW-0963">Cytoplasm</keyword>
<evidence type="ECO:0000256" key="5">
    <source>
        <dbReference type="ARBA" id="ARBA00022723"/>
    </source>
</evidence>
<accession>A0A1V4SJU9</accession>